<evidence type="ECO:0000256" key="1">
    <source>
        <dbReference type="SAM" id="Phobius"/>
    </source>
</evidence>
<keyword evidence="1" id="KW-1133">Transmembrane helix</keyword>
<accession>A0AAW6DXY6</accession>
<dbReference type="Proteomes" id="UP001211421">
    <property type="component" value="Unassembled WGS sequence"/>
</dbReference>
<reference evidence="2" key="1">
    <citation type="submission" date="2023-01" db="EMBL/GenBank/DDBJ databases">
        <title>Human gut microbiome strain richness.</title>
        <authorList>
            <person name="Chen-Liaw A."/>
        </authorList>
    </citation>
    <scope>NUCLEOTIDE SEQUENCE</scope>
    <source>
        <strain evidence="2">D59st1_B8_D59t2_181005</strain>
    </source>
</reference>
<dbReference type="Gene3D" id="3.30.420.240">
    <property type="match status" value="1"/>
</dbReference>
<dbReference type="RefSeq" id="WP_195551103.1">
    <property type="nucleotide sequence ID" value="NZ_JADMNX010000002.1"/>
</dbReference>
<name>A0AAW6DXY6_9FIRM</name>
<comment type="caution">
    <text evidence="2">The sequence shown here is derived from an EMBL/GenBank/DDBJ whole genome shotgun (WGS) entry which is preliminary data.</text>
</comment>
<evidence type="ECO:0000313" key="3">
    <source>
        <dbReference type="Proteomes" id="UP001211421"/>
    </source>
</evidence>
<keyword evidence="1" id="KW-0472">Membrane</keyword>
<evidence type="ECO:0000313" key="2">
    <source>
        <dbReference type="EMBL" id="MDB8741065.1"/>
    </source>
</evidence>
<feature type="transmembrane region" description="Helical" evidence="1">
    <location>
        <begin position="41"/>
        <end position="60"/>
    </location>
</feature>
<protein>
    <submittedName>
        <fullName evidence="2">Terminase family protein</fullName>
    </submittedName>
</protein>
<dbReference type="SUPFAM" id="SSF52540">
    <property type="entry name" value="P-loop containing nucleoside triphosphate hydrolases"/>
    <property type="match status" value="1"/>
</dbReference>
<dbReference type="Gene3D" id="3.40.50.300">
    <property type="entry name" value="P-loop containing nucleotide triphosphate hydrolases"/>
    <property type="match status" value="1"/>
</dbReference>
<gene>
    <name evidence="2" type="ORF">PNV70_03160</name>
</gene>
<sequence length="589" mass="67856">MIVDKVYTQDKTMQTVIERAAYYRANPHRFVKDYLGIDLRLFQMILIVMMNFNTNFMYLASRGQGKTFLCAIFCCVRCILYPGTRICIASSKRAQACEVLEKIMTIFYPNSANLRNEIEVYKNNNTENYIKFHNTSMIKVVTASDSARSNRANILIIDEFRMVDQTIIATVLKKFLTAEREPGFLNKDKYKKLRSTDIAQYNKYKERNKEMYLSSAYYKKHWSWEKTKTYCAAMLDDKRSYFLCGLPYQLSIKEGILNAEQVADEMSEADFSQIIWDMESGCLWHGESDDALFSYSSLIDARAIKTAFYPHSVTDYYPALKNPTKKNGEIRVLAVDIAVMASKKNKNDATAIHILQLLPTSNSQYIRNLVYSENFEGGHSETQAITIRRLFEDLECDYIVIDTNGVGNGVYDELVKDLVDPVTGELYPAFTCMNDEAMAEKYKGSSRNPRKVIYSIKASAKFNSDCAYLLKDNLMRGKTRLLINEKDADDILKQSKTFRGLDEEIKANILMPYIQTALLVNELVNLKYETNGSLIKIMERGNERKDRYSALAYGNYFATELERTIVKHKKAKLNDNFIFEFRAPSLRTS</sequence>
<organism evidence="2 3">
    <name type="scientific">Ruminococcus bicirculans</name>
    <name type="common">ex Wegman et al. 2014</name>
    <dbReference type="NCBI Taxonomy" id="1160721"/>
    <lineage>
        <taxon>Bacteria</taxon>
        <taxon>Bacillati</taxon>
        <taxon>Bacillota</taxon>
        <taxon>Clostridia</taxon>
        <taxon>Eubacteriales</taxon>
        <taxon>Oscillospiraceae</taxon>
        <taxon>Ruminococcus</taxon>
    </lineage>
</organism>
<dbReference type="AlphaFoldDB" id="A0AAW6DXY6"/>
<keyword evidence="1" id="KW-0812">Transmembrane</keyword>
<dbReference type="Pfam" id="PF03237">
    <property type="entry name" value="Terminase_6N"/>
    <property type="match status" value="1"/>
</dbReference>
<proteinExistence type="predicted"/>
<dbReference type="EMBL" id="JAQMLS010000002">
    <property type="protein sequence ID" value="MDB8741065.1"/>
    <property type="molecule type" value="Genomic_DNA"/>
</dbReference>
<dbReference type="InterPro" id="IPR027417">
    <property type="entry name" value="P-loop_NTPase"/>
</dbReference>